<proteinExistence type="predicted"/>
<feature type="region of interest" description="Disordered" evidence="1">
    <location>
        <begin position="74"/>
        <end position="103"/>
    </location>
</feature>
<gene>
    <name evidence="2" type="primary">LOC107791980</name>
</gene>
<evidence type="ECO:0000313" key="2">
    <source>
        <dbReference type="RefSeq" id="XP_016469630.1"/>
    </source>
</evidence>
<dbReference type="KEGG" id="nta:107791980"/>
<dbReference type="STRING" id="4097.A0A1S3ZZ68"/>
<dbReference type="PaxDb" id="4097-A0A1S3ZZ68"/>
<organism evidence="2">
    <name type="scientific">Nicotiana tabacum</name>
    <name type="common">Common tobacco</name>
    <dbReference type="NCBI Taxonomy" id="4097"/>
    <lineage>
        <taxon>Eukaryota</taxon>
        <taxon>Viridiplantae</taxon>
        <taxon>Streptophyta</taxon>
        <taxon>Embryophyta</taxon>
        <taxon>Tracheophyta</taxon>
        <taxon>Spermatophyta</taxon>
        <taxon>Magnoliopsida</taxon>
        <taxon>eudicotyledons</taxon>
        <taxon>Gunneridae</taxon>
        <taxon>Pentapetalae</taxon>
        <taxon>asterids</taxon>
        <taxon>lamiids</taxon>
        <taxon>Solanales</taxon>
        <taxon>Solanaceae</taxon>
        <taxon>Nicotianoideae</taxon>
        <taxon>Nicotianeae</taxon>
        <taxon>Nicotiana</taxon>
    </lineage>
</organism>
<evidence type="ECO:0008006" key="3">
    <source>
        <dbReference type="Google" id="ProtNLM"/>
    </source>
</evidence>
<feature type="region of interest" description="Disordered" evidence="1">
    <location>
        <begin position="126"/>
        <end position="151"/>
    </location>
</feature>
<reference evidence="2" key="1">
    <citation type="submission" date="2025-08" db="UniProtKB">
        <authorList>
            <consortium name="RefSeq"/>
        </authorList>
    </citation>
    <scope>IDENTIFICATION</scope>
</reference>
<dbReference type="AlphaFoldDB" id="A0A1S3ZZ68"/>
<protein>
    <recommendedName>
        <fullName evidence="3">Reverse transcriptase domain-containing protein</fullName>
    </recommendedName>
</protein>
<feature type="compositionally biased region" description="Basic residues" evidence="1">
    <location>
        <begin position="78"/>
        <end position="90"/>
    </location>
</feature>
<evidence type="ECO:0000256" key="1">
    <source>
        <dbReference type="SAM" id="MobiDB-lite"/>
    </source>
</evidence>
<name>A0A1S3ZZ68_TOBAC</name>
<dbReference type="RefSeq" id="XP_016469630.1">
    <property type="nucleotide sequence ID" value="XM_016614144.1"/>
</dbReference>
<feature type="non-terminal residue" evidence="2">
    <location>
        <position position="174"/>
    </location>
</feature>
<sequence length="174" mass="18566">MYDGAKICVRTVGGVPNHFPVMMGLHQGSALGPFLFSLAMDILTSHIQGEVPWCVLFEDDIVFIDEMRDGVSASHFSGRGRRSNSRRPHTRAGGTGISDTGEPPAQYVAAAQDYVVAYERRRPVGTARRAGSSSSFVKSARGRLRGGGQSGGGQAHFYTLLTRPDAIASNAVIA</sequence>
<accession>A0A1S3ZZ68</accession>